<evidence type="ECO:0000313" key="1">
    <source>
        <dbReference type="EMBL" id="KAJ1679844.1"/>
    </source>
</evidence>
<gene>
    <name evidence="1" type="ORF">EV182_001217</name>
</gene>
<name>A0ACC1HTF4_9FUNG</name>
<proteinExistence type="predicted"/>
<reference evidence="1" key="1">
    <citation type="submission" date="2022-06" db="EMBL/GenBank/DDBJ databases">
        <title>Phylogenomic reconstructions and comparative analyses of Kickxellomycotina fungi.</title>
        <authorList>
            <person name="Reynolds N.K."/>
            <person name="Stajich J.E."/>
            <person name="Barry K."/>
            <person name="Grigoriev I.V."/>
            <person name="Crous P."/>
            <person name="Smith M.E."/>
        </authorList>
    </citation>
    <scope>NUCLEOTIDE SEQUENCE</scope>
    <source>
        <strain evidence="1">RSA 2271</strain>
    </source>
</reference>
<evidence type="ECO:0000313" key="2">
    <source>
        <dbReference type="Proteomes" id="UP001145114"/>
    </source>
</evidence>
<comment type="caution">
    <text evidence="1">The sequence shown here is derived from an EMBL/GenBank/DDBJ whole genome shotgun (WGS) entry which is preliminary data.</text>
</comment>
<organism evidence="1 2">
    <name type="scientific">Spiromyces aspiralis</name>
    <dbReference type="NCBI Taxonomy" id="68401"/>
    <lineage>
        <taxon>Eukaryota</taxon>
        <taxon>Fungi</taxon>
        <taxon>Fungi incertae sedis</taxon>
        <taxon>Zoopagomycota</taxon>
        <taxon>Kickxellomycotina</taxon>
        <taxon>Kickxellomycetes</taxon>
        <taxon>Kickxellales</taxon>
        <taxon>Kickxellaceae</taxon>
        <taxon>Spiromyces</taxon>
    </lineage>
</organism>
<protein>
    <submittedName>
        <fullName evidence="1">Uncharacterized protein</fullName>
    </submittedName>
</protein>
<dbReference type="EMBL" id="JAMZIH010000152">
    <property type="protein sequence ID" value="KAJ1679844.1"/>
    <property type="molecule type" value="Genomic_DNA"/>
</dbReference>
<dbReference type="Proteomes" id="UP001145114">
    <property type="component" value="Unassembled WGS sequence"/>
</dbReference>
<keyword evidence="2" id="KW-1185">Reference proteome</keyword>
<accession>A0ACC1HTF4</accession>
<sequence length="506" mass="57861">MHSFEDLLFELKLKVARYLTRKSREIKTLRRLAICSESWARAAWPILWEEAVHRYLTSGEAPSWANHNEVLRYGRNHIRKITLYRLLRCPGPNKFMQLIETNRWFVRELKVELIPRDPSLPYPSLTLEPLALTGFVNLRRLEFELCYLNQLSDIFRHFPQVEEFRSSSLFLDNLDDLLADGVCSYGQDDQERPACQLKSFKCGRMDIQNWPISSSYLIDTRNDPAAASSVFEAVRRISYGFQAKPLVTLREASFGDNFWSCWRAYESIPTYLFYALTFSKPLLSLTCLSVVNLYQDEVQLVVTNAPNLVRLELCYSIMDSAVNSVEAAVQTVLVNLRHLKYHLLSKDPGSSAPNLNPRSLAVLPSGAAPGGLLRPTFACQGLKLFKAPSYEFESSDILLSFAHLSELETLVVNYKHIEPGSLRSVLGSNDSSPGVPFKAFPRLESFRMGRVSQRKYDIPEQECEELAALLALFPALRRCTIYTAFDSTAKMLPKHFRKVKFNIRAF</sequence>